<comment type="caution">
    <text evidence="2">The sequence shown here is derived from an EMBL/GenBank/DDBJ whole genome shotgun (WGS) entry which is preliminary data.</text>
</comment>
<sequence length="87" mass="9738">MKAVKTHIQENPSKSFEAKVKSHQHSLTKSPHTEPDRRSLEAKPHSAMHFIGTVSAYWCDVLGESSLLSTAVHRPRASQQSFPSDTR</sequence>
<proteinExistence type="predicted"/>
<dbReference type="Proteomes" id="UP000028582">
    <property type="component" value="Unassembled WGS sequence"/>
</dbReference>
<feature type="compositionally biased region" description="Basic and acidic residues" evidence="1">
    <location>
        <begin position="31"/>
        <end position="42"/>
    </location>
</feature>
<accession>A0A080Z7U1</accession>
<dbReference type="AlphaFoldDB" id="A0A080Z7U1"/>
<dbReference type="EMBL" id="ANJA01003548">
    <property type="protein sequence ID" value="ETO62702.1"/>
    <property type="molecule type" value="Genomic_DNA"/>
</dbReference>
<protein>
    <submittedName>
        <fullName evidence="2">Uncharacterized protein</fullName>
    </submittedName>
</protein>
<name>A0A080Z7U1_PHYNI</name>
<evidence type="ECO:0000313" key="3">
    <source>
        <dbReference type="Proteomes" id="UP000028582"/>
    </source>
</evidence>
<gene>
    <name evidence="2" type="ORF">F444_19407</name>
</gene>
<feature type="region of interest" description="Disordered" evidence="1">
    <location>
        <begin position="1"/>
        <end position="42"/>
    </location>
</feature>
<reference evidence="2 3" key="1">
    <citation type="submission" date="2013-11" db="EMBL/GenBank/DDBJ databases">
        <title>The Genome Sequence of Phytophthora parasitica P1976.</title>
        <authorList>
            <consortium name="The Broad Institute Genomics Platform"/>
            <person name="Russ C."/>
            <person name="Tyler B."/>
            <person name="Panabieres F."/>
            <person name="Shan W."/>
            <person name="Tripathy S."/>
            <person name="Grunwald N."/>
            <person name="Machado M."/>
            <person name="Johnson C.S."/>
            <person name="Walker B."/>
            <person name="Young S."/>
            <person name="Zeng Q."/>
            <person name="Gargeya S."/>
            <person name="Fitzgerald M."/>
            <person name="Haas B."/>
            <person name="Abouelleil A."/>
            <person name="Allen A.W."/>
            <person name="Alvarado L."/>
            <person name="Arachchi H.M."/>
            <person name="Berlin A.M."/>
            <person name="Chapman S.B."/>
            <person name="Gainer-Dewar J."/>
            <person name="Goldberg J."/>
            <person name="Griggs A."/>
            <person name="Gujja S."/>
            <person name="Hansen M."/>
            <person name="Howarth C."/>
            <person name="Imamovic A."/>
            <person name="Ireland A."/>
            <person name="Larimer J."/>
            <person name="McCowan C."/>
            <person name="Murphy C."/>
            <person name="Pearson M."/>
            <person name="Poon T.W."/>
            <person name="Priest M."/>
            <person name="Roberts A."/>
            <person name="Saif S."/>
            <person name="Shea T."/>
            <person name="Sisk P."/>
            <person name="Sykes S."/>
            <person name="Wortman J."/>
            <person name="Nusbaum C."/>
            <person name="Birren B."/>
        </authorList>
    </citation>
    <scope>NUCLEOTIDE SEQUENCE [LARGE SCALE GENOMIC DNA]</scope>
    <source>
        <strain evidence="2 3">P1976</strain>
    </source>
</reference>
<organism evidence="2 3">
    <name type="scientific">Phytophthora nicotianae P1976</name>
    <dbReference type="NCBI Taxonomy" id="1317066"/>
    <lineage>
        <taxon>Eukaryota</taxon>
        <taxon>Sar</taxon>
        <taxon>Stramenopiles</taxon>
        <taxon>Oomycota</taxon>
        <taxon>Peronosporomycetes</taxon>
        <taxon>Peronosporales</taxon>
        <taxon>Peronosporaceae</taxon>
        <taxon>Phytophthora</taxon>
    </lineage>
</organism>
<evidence type="ECO:0000313" key="2">
    <source>
        <dbReference type="EMBL" id="ETO62702.1"/>
    </source>
</evidence>
<evidence type="ECO:0000256" key="1">
    <source>
        <dbReference type="SAM" id="MobiDB-lite"/>
    </source>
</evidence>